<protein>
    <recommendedName>
        <fullName evidence="1">Retrovirus-related Pol polyprotein from transposon TNT 1-94-like beta-barrel domain-containing protein</fullName>
    </recommendedName>
</protein>
<comment type="caution">
    <text evidence="2">The sequence shown here is derived from an EMBL/GenBank/DDBJ whole genome shotgun (WGS) entry which is preliminary data.</text>
</comment>
<dbReference type="InterPro" id="IPR054722">
    <property type="entry name" value="PolX-like_BBD"/>
</dbReference>
<keyword evidence="3" id="KW-1185">Reference proteome</keyword>
<gene>
    <name evidence="2" type="ORF">O181_109094</name>
</gene>
<organism evidence="2 3">
    <name type="scientific">Austropuccinia psidii MF-1</name>
    <dbReference type="NCBI Taxonomy" id="1389203"/>
    <lineage>
        <taxon>Eukaryota</taxon>
        <taxon>Fungi</taxon>
        <taxon>Dikarya</taxon>
        <taxon>Basidiomycota</taxon>
        <taxon>Pucciniomycotina</taxon>
        <taxon>Pucciniomycetes</taxon>
        <taxon>Pucciniales</taxon>
        <taxon>Sphaerophragmiaceae</taxon>
        <taxon>Austropuccinia</taxon>
    </lineage>
</organism>
<reference evidence="2" key="1">
    <citation type="submission" date="2021-03" db="EMBL/GenBank/DDBJ databases">
        <title>Draft genome sequence of rust myrtle Austropuccinia psidii MF-1, a brazilian biotype.</title>
        <authorList>
            <person name="Quecine M.C."/>
            <person name="Pachon D.M.R."/>
            <person name="Bonatelli M.L."/>
            <person name="Correr F.H."/>
            <person name="Franceschini L.M."/>
            <person name="Leite T.F."/>
            <person name="Margarido G.R.A."/>
            <person name="Almeida C.A."/>
            <person name="Ferrarezi J.A."/>
            <person name="Labate C.A."/>
        </authorList>
    </citation>
    <scope>NUCLEOTIDE SEQUENCE</scope>
    <source>
        <strain evidence="2">MF-1</strain>
    </source>
</reference>
<dbReference type="Proteomes" id="UP000765509">
    <property type="component" value="Unassembled WGS sequence"/>
</dbReference>
<accession>A0A9Q3JXD6</accession>
<feature type="domain" description="Retrovirus-related Pol polyprotein from transposon TNT 1-94-like beta-barrel" evidence="1">
    <location>
        <begin position="123"/>
        <end position="200"/>
    </location>
</feature>
<dbReference type="OrthoDB" id="4232400at2759"/>
<dbReference type="Pfam" id="PF22936">
    <property type="entry name" value="Pol_BBD"/>
    <property type="match status" value="1"/>
</dbReference>
<dbReference type="AlphaFoldDB" id="A0A9Q3JXD6"/>
<sequence>MELEAVSIVVPPELLLYSLLGKLGGDTNLHQFVKNLTFNEDIIKKPENILTRLQDLANLNSVDCKKQSTTPPALISSGGEPHKIIYYCAKGKHNDKCSTHKKEDSQALATYLEQQQPSSQQLIIDYGATHHMFNNLQLFLSTLKPTSIQVATGDANSNLTALGIRTVKIISDNKALTFENFLYIARLKCNLISLLELLKEEPTVNRRDNTFNLMSQGKEILRVKIINKLMISTYSVPTSHLTSTNKTPWHDRLGHPGPAVLKSLGIEVDKDNCLICEANKSHKQPFKNHFEQALNTLDCVHMDIHQGKSCVNRWRLTSHQANLKQDKNSSPPDHPSTIQ</sequence>
<feature type="non-terminal residue" evidence="2">
    <location>
        <position position="1"/>
    </location>
</feature>
<evidence type="ECO:0000313" key="3">
    <source>
        <dbReference type="Proteomes" id="UP000765509"/>
    </source>
</evidence>
<name>A0A9Q3JXD6_9BASI</name>
<evidence type="ECO:0000259" key="1">
    <source>
        <dbReference type="Pfam" id="PF22936"/>
    </source>
</evidence>
<evidence type="ECO:0000313" key="2">
    <source>
        <dbReference type="EMBL" id="MBW0569379.1"/>
    </source>
</evidence>
<dbReference type="EMBL" id="AVOT02084263">
    <property type="protein sequence ID" value="MBW0569379.1"/>
    <property type="molecule type" value="Genomic_DNA"/>
</dbReference>
<proteinExistence type="predicted"/>